<dbReference type="RefSeq" id="NP_190298.1">
    <property type="nucleotide sequence ID" value="NM_114581.1"/>
</dbReference>
<evidence type="ECO:0000313" key="2">
    <source>
        <dbReference type="Araport" id="AT3G47140"/>
    </source>
</evidence>
<dbReference type="EMBL" id="AL133292">
    <property type="protein sequence ID" value="CAB61960.1"/>
    <property type="molecule type" value="Genomic_DNA"/>
</dbReference>
<reference evidence="4" key="1">
    <citation type="submission" date="1999-01" db="EMBL/GenBank/DDBJ databases">
        <authorList>
            <person name="EU Arabidopsis sequencing project"/>
        </authorList>
    </citation>
    <scope>NUCLEOTIDE SEQUENCE</scope>
</reference>
<keyword evidence="5" id="KW-1185">Reference proteome</keyword>
<dbReference type="PANTHER" id="PTHR31111:SF47">
    <property type="entry name" value="F-BOX ASSOCIATED UBIQUITINATION EFFECTOR FAMILY PROTEIN"/>
    <property type="match status" value="1"/>
</dbReference>
<protein>
    <submittedName>
        <fullName evidence="3">F-box associated ubiquitination effector family protein</fullName>
    </submittedName>
</protein>
<evidence type="ECO:0000313" key="4">
    <source>
        <dbReference type="EMBL" id="CAB61960.1"/>
    </source>
</evidence>
<dbReference type="PIR" id="T45650">
    <property type="entry name" value="T45650"/>
</dbReference>
<proteinExistence type="predicted"/>
<evidence type="ECO:0000313" key="5">
    <source>
        <dbReference type="Proteomes" id="UP000006548"/>
    </source>
</evidence>
<reference evidence="3 5" key="3">
    <citation type="journal article" date="2000" name="Nature">
        <title>Sequence and analysis of chromosome 3 of the plant Arabidopsis thaliana.</title>
        <authorList>
            <consortium name="European Union Chromosome 3 Arabidopsis Sequencing Consortium"/>
            <consortium name="Institute for Genomic Research"/>
            <consortium name="Kazusa DNA Research Institute"/>
            <person name="Salanoubat M."/>
            <person name="Lemcke K."/>
            <person name="Rieger M."/>
            <person name="Ansorge W."/>
            <person name="Unseld M."/>
            <person name="Fartmann B."/>
            <person name="Valle G."/>
            <person name="Blocker H."/>
            <person name="Perez-Alonso M."/>
            <person name="Obermaier B."/>
            <person name="Delseny M."/>
            <person name="Boutry M."/>
            <person name="Grivell L.A."/>
            <person name="Mache R."/>
            <person name="Puigdomenech P."/>
            <person name="De Simone V."/>
            <person name="Choisne N."/>
            <person name="Artiguenave F."/>
            <person name="Robert C."/>
            <person name="Brottier P."/>
            <person name="Wincker P."/>
            <person name="Cattolico L."/>
            <person name="Weissenbach J."/>
            <person name="Saurin W."/>
            <person name="Quetier F."/>
            <person name="Schafer M."/>
            <person name="Muller-Auer S."/>
            <person name="Gabel C."/>
            <person name="Fuchs M."/>
            <person name="Benes V."/>
            <person name="Wurmbach E."/>
            <person name="Drzonek H."/>
            <person name="Erfle H."/>
            <person name="Jordan N."/>
            <person name="Bangert S."/>
            <person name="Wiedelmann R."/>
            <person name="Kranz H."/>
            <person name="Voss H."/>
            <person name="Holland R."/>
            <person name="Brandt P."/>
            <person name="Nyakatura G."/>
            <person name="Vezzi A."/>
            <person name="D'Angelo M."/>
            <person name="Pallavicini A."/>
            <person name="Toppo S."/>
            <person name="Simionati B."/>
            <person name="Conrad A."/>
            <person name="Hornischer K."/>
            <person name="Kauer G."/>
            <person name="Lohnert T.H."/>
            <person name="Nordsiek G."/>
            <person name="Reichelt J."/>
            <person name="Scharfe M."/>
            <person name="Schon O."/>
            <person name="Bargues M."/>
            <person name="Terol J."/>
            <person name="Climent J."/>
            <person name="Navarro P."/>
            <person name="Collado C."/>
            <person name="Perez-Perez A."/>
            <person name="Ottenwalder B."/>
            <person name="Duchemin D."/>
            <person name="Cooke R."/>
            <person name="Laudie M."/>
            <person name="Berger-Llauro C."/>
            <person name="Purnelle B."/>
            <person name="Masuy D."/>
            <person name="de Haan M."/>
            <person name="Maarse A.C."/>
            <person name="Alcaraz J.P."/>
            <person name="Cottet A."/>
            <person name="Casacuberta E."/>
            <person name="Monfort A."/>
            <person name="Argiriou A."/>
            <person name="flores M."/>
            <person name="Liguori R."/>
            <person name="Vitale D."/>
            <person name="Mannhaupt G."/>
            <person name="Haase D."/>
            <person name="Schoof H."/>
            <person name="Rudd S."/>
            <person name="Zaccaria P."/>
            <person name="Mewes H.W."/>
            <person name="Mayer K.F."/>
            <person name="Kaul S."/>
            <person name="Town C.D."/>
            <person name="Koo H.L."/>
            <person name="Tallon L.J."/>
            <person name="Jenkins J."/>
            <person name="Rooney T."/>
            <person name="Rizzo M."/>
            <person name="Walts A."/>
            <person name="Utterback T."/>
            <person name="Fujii C.Y."/>
            <person name="Shea T.P."/>
            <person name="Creasy T.H."/>
            <person name="Haas B."/>
            <person name="Maiti R."/>
            <person name="Wu D."/>
            <person name="Peterson J."/>
            <person name="Van Aken S."/>
            <person name="Pai G."/>
            <person name="Militscher J."/>
            <person name="Sellers P."/>
            <person name="Gill J.E."/>
            <person name="Feldblyum T.V."/>
            <person name="Preuss D."/>
            <person name="Lin X."/>
            <person name="Nierman W.C."/>
            <person name="Salzberg S.L."/>
            <person name="White O."/>
            <person name="Venter J.C."/>
            <person name="Fraser C.M."/>
            <person name="Kaneko T."/>
            <person name="Nakamura Y."/>
            <person name="Sato S."/>
            <person name="Kato T."/>
            <person name="Asamizu E."/>
            <person name="Sasamoto S."/>
            <person name="Kimura T."/>
            <person name="Idesawa K."/>
            <person name="Kawashima K."/>
            <person name="Kishida Y."/>
            <person name="Kiyokawa C."/>
            <person name="Kohara M."/>
            <person name="Matsumoto M."/>
            <person name="Matsuno A."/>
            <person name="Muraki A."/>
            <person name="Nakayama S."/>
            <person name="Nakazaki N."/>
            <person name="Shinpo S."/>
            <person name="Takeuchi C."/>
            <person name="Wada T."/>
            <person name="Watanabe A."/>
            <person name="Yamada M."/>
            <person name="Yasuda M."/>
            <person name="Tabata S."/>
        </authorList>
    </citation>
    <scope>NUCLEOTIDE SEQUENCE [LARGE SCALE GENOMIC DNA]</scope>
    <source>
        <strain evidence="5">cv. Columbia</strain>
    </source>
</reference>
<dbReference type="AlphaFoldDB" id="Q9SD59"/>
<dbReference type="Proteomes" id="UP000006548">
    <property type="component" value="Chromosome 3"/>
</dbReference>
<name>Q9SD59_ARATH</name>
<dbReference type="GeneID" id="823867"/>
<dbReference type="OMA" id="DESPWEH"/>
<dbReference type="PANTHER" id="PTHR31111">
    <property type="entry name" value="BNAA05G37150D PROTEIN-RELATED"/>
    <property type="match status" value="1"/>
</dbReference>
<dbReference type="InterPro" id="IPR017451">
    <property type="entry name" value="F-box-assoc_interact_dom"/>
</dbReference>
<dbReference type="iPTMnet" id="Q9SD59"/>
<organism evidence="4">
    <name type="scientific">Arabidopsis thaliana</name>
    <name type="common">Mouse-ear cress</name>
    <dbReference type="NCBI Taxonomy" id="3702"/>
    <lineage>
        <taxon>Eukaryota</taxon>
        <taxon>Viridiplantae</taxon>
        <taxon>Streptophyta</taxon>
        <taxon>Embryophyta</taxon>
        <taxon>Tracheophyta</taxon>
        <taxon>Spermatophyta</taxon>
        <taxon>Magnoliopsida</taxon>
        <taxon>eudicotyledons</taxon>
        <taxon>Gunneridae</taxon>
        <taxon>Pentapetalae</taxon>
        <taxon>rosids</taxon>
        <taxon>malvids</taxon>
        <taxon>Brassicales</taxon>
        <taxon>Brassicaceae</taxon>
        <taxon>Camelineae</taxon>
        <taxon>Arabidopsis</taxon>
    </lineage>
</organism>
<dbReference type="EMBL" id="CP002686">
    <property type="protein sequence ID" value="AEE78247.1"/>
    <property type="molecule type" value="Genomic_DNA"/>
</dbReference>
<reference evidence="4" key="2">
    <citation type="submission" date="1999-11" db="EMBL/GenBank/DDBJ databases">
        <authorList>
            <person name="Choisne N."/>
            <person name="Robert C."/>
            <person name="Brottier P."/>
            <person name="Wincker P."/>
            <person name="Cattolico L."/>
            <person name="Artiguenave F."/>
            <person name="Saurin W."/>
            <person name="Weissenbach J."/>
            <person name="Mewes H.W."/>
            <person name="Lemcke K."/>
            <person name="Mayer K.F.X."/>
            <person name="Quetier F."/>
            <person name="Salanoubat M."/>
        </authorList>
    </citation>
    <scope>NUCLEOTIDE SEQUENCE</scope>
</reference>
<accession>Q9SD59</accession>
<dbReference type="NCBIfam" id="TIGR01640">
    <property type="entry name" value="F_box_assoc_1"/>
    <property type="match status" value="1"/>
</dbReference>
<dbReference type="HOGENOM" id="CLU_1236535_0_0_1"/>
<evidence type="ECO:0000313" key="3">
    <source>
        <dbReference type="EMBL" id="AEE78247.1"/>
    </source>
</evidence>
<reference evidence="3" key="4">
    <citation type="submission" date="2011-02" db="EMBL/GenBank/DDBJ databases">
        <authorList>
            <consortium name="TAIR"/>
            <person name="Swarbreck D."/>
            <person name="Lamesch P."/>
            <person name="Wilks C."/>
            <person name="Huala E."/>
        </authorList>
    </citation>
    <scope>NUCLEOTIDE SEQUENCE</scope>
</reference>
<evidence type="ECO:0000259" key="1">
    <source>
        <dbReference type="Pfam" id="PF08268"/>
    </source>
</evidence>
<dbReference type="TAIR" id="AT3G47140"/>
<dbReference type="Pfam" id="PF08268">
    <property type="entry name" value="FBA_3"/>
    <property type="match status" value="1"/>
</dbReference>
<sequence>MVYNTDRGLICVGVHAVDTLPWRLEHKVIVLGGEEAWRETSCIAFPHIGYTQGMCMNGTLYYGAAWKDTHSPDSNSIIVSFDVRLETFNIINVPSKLLPVDYENMWVVKTLIPTDKTLINYKGKVSVVEHPREGAFRMWVVEDVEKEEWSMNTFHLHESVVGLDFKVMNTFYTGEICLVPKVLLTSIVDDHFCLFYYNLERKSMRSVTIEGLPIPELKRLRNDL</sequence>
<reference evidence="5" key="6">
    <citation type="journal article" date="2017" name="Plant J.">
        <title>Araport11: a complete reannotation of the Arabidopsis thaliana reference genome.</title>
        <authorList>
            <person name="Cheng C.Y."/>
            <person name="Krishnakumar V."/>
            <person name="Chan A.P."/>
            <person name="Thibaud-Nissen F."/>
            <person name="Schobel S."/>
            <person name="Town C.D."/>
        </authorList>
    </citation>
    <scope>GENOME REANNOTATION</scope>
    <source>
        <strain evidence="5">cv. Columbia</strain>
    </source>
</reference>
<feature type="domain" description="F-box associated beta-propeller type 3" evidence="1">
    <location>
        <begin position="23"/>
        <end position="213"/>
    </location>
</feature>
<dbReference type="KEGG" id="ath:AT3G47140"/>
<dbReference type="InterPro" id="IPR013187">
    <property type="entry name" value="F-box-assoc_dom_typ3"/>
</dbReference>
<dbReference type="PaxDb" id="3702-AT3G47140.1"/>
<gene>
    <name evidence="4" type="primary">F13I12.190</name>
    <name evidence="2 3" type="ordered locus">At3g47140</name>
</gene>
<dbReference type="Araport" id="AT3G47140"/>
<reference evidence="3" key="5">
    <citation type="submission" date="2016-05" db="EMBL/GenBank/DDBJ databases">
        <authorList>
            <person name="Krishnakumar V."/>
            <person name="Cheng C.-Y."/>
            <person name="Chan A.P."/>
            <person name="Schobel S."/>
            <person name="Kim M."/>
            <person name="Ferlanti E.S."/>
            <person name="Belyaeva I."/>
            <person name="Rosen B.D."/>
            <person name="Micklem G."/>
            <person name="Miller J.R."/>
            <person name="Vaughn M."/>
            <person name="Town C.D."/>
        </authorList>
    </citation>
    <scope>NUCLEOTIDE SEQUENCE</scope>
</reference>